<dbReference type="InterPro" id="IPR039624">
    <property type="entry name" value="LEA1/2/D7/KIN2"/>
</dbReference>
<dbReference type="PANTHER" id="PTHR34191:SF20">
    <property type="entry name" value="LATE EMBRYOGENESIS ABUNDANT PROTEIN (LEA) FAMILY PROTEIN"/>
    <property type="match status" value="1"/>
</dbReference>
<dbReference type="AlphaFoldDB" id="A0A6P6AM59"/>
<keyword evidence="1" id="KW-1185">Reference proteome</keyword>
<evidence type="ECO:0000313" key="2">
    <source>
        <dbReference type="RefSeq" id="XP_022765905.1"/>
    </source>
</evidence>
<dbReference type="KEGG" id="dzi:111310763"/>
<dbReference type="Proteomes" id="UP000515121">
    <property type="component" value="Unplaced"/>
</dbReference>
<dbReference type="RefSeq" id="XP_022765905.1">
    <property type="nucleotide sequence ID" value="XM_022910170.1"/>
</dbReference>
<name>A0A6P6AM59_DURZI</name>
<dbReference type="OrthoDB" id="1894923at2759"/>
<proteinExistence type="predicted"/>
<dbReference type="PANTHER" id="PTHR34191">
    <property type="entry name" value="LATE EMBRYOGENESIS ABUNDANT PROTEIN (LEA) FAMILY PROTEIN"/>
    <property type="match status" value="1"/>
</dbReference>
<gene>
    <name evidence="2" type="primary">LOC111310763</name>
</gene>
<reference evidence="2" key="1">
    <citation type="submission" date="2025-08" db="UniProtKB">
        <authorList>
            <consortium name="RefSeq"/>
        </authorList>
    </citation>
    <scope>IDENTIFICATION</scope>
    <source>
        <tissue evidence="2">Fruit stalk</tissue>
    </source>
</reference>
<dbReference type="GeneID" id="111310763"/>
<protein>
    <submittedName>
        <fullName evidence="2">Late embryogenesis abundant protein 1-like</fullName>
    </submittedName>
</protein>
<accession>A0A6P6AM59</accession>
<sequence>MWTVDSRKIKSIPQAEFKLYSYKDTVNTARDQATNATQSVQESAQQGQQQTVGFLKQTVGFLQQTVGFLQQTAGFLQQTGEQMKGMTQGAVKSVKNILGMNEKK</sequence>
<evidence type="ECO:0000313" key="1">
    <source>
        <dbReference type="Proteomes" id="UP000515121"/>
    </source>
</evidence>
<organism evidence="1 2">
    <name type="scientific">Durio zibethinus</name>
    <name type="common">Durian</name>
    <dbReference type="NCBI Taxonomy" id="66656"/>
    <lineage>
        <taxon>Eukaryota</taxon>
        <taxon>Viridiplantae</taxon>
        <taxon>Streptophyta</taxon>
        <taxon>Embryophyta</taxon>
        <taxon>Tracheophyta</taxon>
        <taxon>Spermatophyta</taxon>
        <taxon>Magnoliopsida</taxon>
        <taxon>eudicotyledons</taxon>
        <taxon>Gunneridae</taxon>
        <taxon>Pentapetalae</taxon>
        <taxon>rosids</taxon>
        <taxon>malvids</taxon>
        <taxon>Malvales</taxon>
        <taxon>Malvaceae</taxon>
        <taxon>Helicteroideae</taxon>
        <taxon>Durio</taxon>
    </lineage>
</organism>